<feature type="region of interest" description="Disordered" evidence="1">
    <location>
        <begin position="210"/>
        <end position="230"/>
    </location>
</feature>
<name>A0ABN9XKA2_9DINO</name>
<evidence type="ECO:0000256" key="2">
    <source>
        <dbReference type="SAM" id="SignalP"/>
    </source>
</evidence>
<keyword evidence="2" id="KW-0732">Signal</keyword>
<proteinExistence type="predicted"/>
<sequence length="403" mass="42591">MMRVALLWAAFTKFNAFAITLPPGRMMSSNLVTDGDFEAASSSWTTGDPCPWNSIKPVGWDVGSFGGDYIVTSGTGNCDGMGQVARQGTFFVQLHSHDQFFQQVSGLPVGDALALSFWATARPTQGDSYLMVMVDDVQIGNTGIIPDCTSRAASCWTQHEFTFTPTSATAKIGFQFCRGNRDMTPGCCASCGGWHASPFIDDVMLMGAGTPSPTPSPTPPPTQAVGASGASAVGDPHLQNVHGERFDLMKEGRHVLINIPRGKGAEQAMLRVQADARRLGGSCADMYFQELNVTGSWAEARQAGGYRYSASQSDVETPGWAAFGKVELKVVHGRTDGGLRYLNVYVKHLARAGFPVGGLLGEDDHDDVMAPPEHCAQKMALVDGVAGGLGAPSASSVAEASLA</sequence>
<reference evidence="3" key="1">
    <citation type="submission" date="2023-10" db="EMBL/GenBank/DDBJ databases">
        <authorList>
            <person name="Chen Y."/>
            <person name="Shah S."/>
            <person name="Dougan E. K."/>
            <person name="Thang M."/>
            <person name="Chan C."/>
        </authorList>
    </citation>
    <scope>NUCLEOTIDE SEQUENCE [LARGE SCALE GENOMIC DNA]</scope>
</reference>
<dbReference type="EMBL" id="CAUYUJ010020748">
    <property type="protein sequence ID" value="CAK0900254.1"/>
    <property type="molecule type" value="Genomic_DNA"/>
</dbReference>
<feature type="signal peptide" evidence="2">
    <location>
        <begin position="1"/>
        <end position="16"/>
    </location>
</feature>
<evidence type="ECO:0000313" key="3">
    <source>
        <dbReference type="EMBL" id="CAK0900254.1"/>
    </source>
</evidence>
<protein>
    <recommendedName>
        <fullName evidence="5">CBM-cenC domain-containing protein</fullName>
    </recommendedName>
</protein>
<dbReference type="Gene3D" id="2.60.120.260">
    <property type="entry name" value="Galactose-binding domain-like"/>
    <property type="match status" value="1"/>
</dbReference>
<evidence type="ECO:0000313" key="4">
    <source>
        <dbReference type="Proteomes" id="UP001189429"/>
    </source>
</evidence>
<keyword evidence="4" id="KW-1185">Reference proteome</keyword>
<dbReference type="Proteomes" id="UP001189429">
    <property type="component" value="Unassembled WGS sequence"/>
</dbReference>
<feature type="compositionally biased region" description="Pro residues" evidence="1">
    <location>
        <begin position="212"/>
        <end position="222"/>
    </location>
</feature>
<accession>A0ABN9XKA2</accession>
<feature type="chain" id="PRO_5045508748" description="CBM-cenC domain-containing protein" evidence="2">
    <location>
        <begin position="17"/>
        <end position="403"/>
    </location>
</feature>
<gene>
    <name evidence="3" type="ORF">PCOR1329_LOCUS77590</name>
</gene>
<evidence type="ECO:0008006" key="5">
    <source>
        <dbReference type="Google" id="ProtNLM"/>
    </source>
</evidence>
<evidence type="ECO:0000256" key="1">
    <source>
        <dbReference type="SAM" id="MobiDB-lite"/>
    </source>
</evidence>
<organism evidence="3 4">
    <name type="scientific">Prorocentrum cordatum</name>
    <dbReference type="NCBI Taxonomy" id="2364126"/>
    <lineage>
        <taxon>Eukaryota</taxon>
        <taxon>Sar</taxon>
        <taxon>Alveolata</taxon>
        <taxon>Dinophyceae</taxon>
        <taxon>Prorocentrales</taxon>
        <taxon>Prorocentraceae</taxon>
        <taxon>Prorocentrum</taxon>
    </lineage>
</organism>
<comment type="caution">
    <text evidence="3">The sequence shown here is derived from an EMBL/GenBank/DDBJ whole genome shotgun (WGS) entry which is preliminary data.</text>
</comment>